<protein>
    <submittedName>
        <fullName evidence="1">Thaumatin-like protein 1</fullName>
    </submittedName>
</protein>
<accession>A0ACC0J108</accession>
<dbReference type="EMBL" id="CM045758">
    <property type="protein sequence ID" value="KAI8031088.1"/>
    <property type="molecule type" value="Genomic_DNA"/>
</dbReference>
<reference evidence="1 2" key="1">
    <citation type="journal article" date="2022" name="Plant J.">
        <title>Chromosome-level genome of Camellia lanceoleosa provides a valuable resource for understanding genome evolution and self-incompatibility.</title>
        <authorList>
            <person name="Gong W."/>
            <person name="Xiao S."/>
            <person name="Wang L."/>
            <person name="Liao Z."/>
            <person name="Chang Y."/>
            <person name="Mo W."/>
            <person name="Hu G."/>
            <person name="Li W."/>
            <person name="Zhao G."/>
            <person name="Zhu H."/>
            <person name="Hu X."/>
            <person name="Ji K."/>
            <person name="Xiang X."/>
            <person name="Song Q."/>
            <person name="Yuan D."/>
            <person name="Jin S."/>
            <person name="Zhang L."/>
        </authorList>
    </citation>
    <scope>NUCLEOTIDE SEQUENCE [LARGE SCALE GENOMIC DNA]</scope>
    <source>
        <strain evidence="1">SQ_2022a</strain>
    </source>
</reference>
<organism evidence="1 2">
    <name type="scientific">Camellia lanceoleosa</name>
    <dbReference type="NCBI Taxonomy" id="1840588"/>
    <lineage>
        <taxon>Eukaryota</taxon>
        <taxon>Viridiplantae</taxon>
        <taxon>Streptophyta</taxon>
        <taxon>Embryophyta</taxon>
        <taxon>Tracheophyta</taxon>
        <taxon>Spermatophyta</taxon>
        <taxon>Magnoliopsida</taxon>
        <taxon>eudicotyledons</taxon>
        <taxon>Gunneridae</taxon>
        <taxon>Pentapetalae</taxon>
        <taxon>asterids</taxon>
        <taxon>Ericales</taxon>
        <taxon>Theaceae</taxon>
        <taxon>Camellia</taxon>
    </lineage>
</organism>
<sequence>MEFLILSYSSRTPPPPSKTITTQRAPLKKTTTMEMEIVAFVESLLCGNENEKIVTLNTIYGEMGGRLGVERERESERASLGIIFLFVCLLAEHFGASPFGVWSSHKDLVVCSSKEAWRLKHVPVRRVENILLHEGRTFDCSGEQWMLIDCRNAIAAGQSVLDFLTKCASSSRDVFSRGTPQLSTTGFELSSSQSVSIPTIPGWSGRIWARTGCNFNELGVGTCQTGDCGGRLECDGMGAIPPASLFEITLGTGIEKDYYDVSIVDGYNLPLVAAPQGVYGECNATGCIADINMDCPKELQVVGEDGGGEEISGGGGGGGGRVVACKSACNAFGLDQYCCSGEFANPSTCRPSFYSTIFKRACPRAYSYAFDDGTSTFTCKAYDYSIIFCPHDLNNHHGTNRPNDTTPAPPIYQEQQSPPIYQEQQQGHGEIADMVSSSIVLLPISSISIILIVLFLNLFF</sequence>
<keyword evidence="2" id="KW-1185">Reference proteome</keyword>
<proteinExistence type="predicted"/>
<gene>
    <name evidence="1" type="ORF">LOK49_LG01G01869</name>
</gene>
<comment type="caution">
    <text evidence="1">The sequence shown here is derived from an EMBL/GenBank/DDBJ whole genome shotgun (WGS) entry which is preliminary data.</text>
</comment>
<name>A0ACC0J108_9ERIC</name>
<evidence type="ECO:0000313" key="1">
    <source>
        <dbReference type="EMBL" id="KAI8031088.1"/>
    </source>
</evidence>
<dbReference type="Proteomes" id="UP001060215">
    <property type="component" value="Chromosome 1"/>
</dbReference>
<evidence type="ECO:0000313" key="2">
    <source>
        <dbReference type="Proteomes" id="UP001060215"/>
    </source>
</evidence>